<dbReference type="GeneID" id="99634211"/>
<dbReference type="RefSeq" id="WP_019460635.1">
    <property type="nucleotide sequence ID" value="NZ_AP031462.1"/>
</dbReference>
<sequence>MAAEPRSIVIFDLGGVLVDWDPRHLYRQLFPGDEAGMEQFLAGVCTNEWNLQQDAGRSWAEATALLRAQHPGQEALIDAFHQRWPEMIRGAIDGTVEILRELREAGVPLYALTNWSAETFPVAEERFDFMGWFRGVVVSGREKLIKPDPRIYRLLLERFGVDPRQAVYIDDNPANAQAATGLGMQGIHFTSPEHLRAALVTLGLPVKPLA</sequence>
<evidence type="ECO:0000313" key="3">
    <source>
        <dbReference type="Proteomes" id="UP000054844"/>
    </source>
</evidence>
<dbReference type="InterPro" id="IPR023214">
    <property type="entry name" value="HAD_sf"/>
</dbReference>
<organism evidence="1 3">
    <name type="scientific">Roseomonas mucosa</name>
    <dbReference type="NCBI Taxonomy" id="207340"/>
    <lineage>
        <taxon>Bacteria</taxon>
        <taxon>Pseudomonadati</taxon>
        <taxon>Pseudomonadota</taxon>
        <taxon>Alphaproteobacteria</taxon>
        <taxon>Acetobacterales</taxon>
        <taxon>Roseomonadaceae</taxon>
        <taxon>Roseomonas</taxon>
    </lineage>
</organism>
<dbReference type="Gene3D" id="3.40.50.1000">
    <property type="entry name" value="HAD superfamily/HAD-like"/>
    <property type="match status" value="1"/>
</dbReference>
<dbReference type="PANTHER" id="PTHR43611:SF3">
    <property type="entry name" value="FLAVIN MONONUCLEOTIDE HYDROLASE 1, CHLOROPLATIC"/>
    <property type="match status" value="1"/>
</dbReference>
<accession>A0A1S8D8Y1</accession>
<evidence type="ECO:0000313" key="2">
    <source>
        <dbReference type="EMBL" id="SUE41488.1"/>
    </source>
</evidence>
<name>A0A1S8D8Y1_9PROT</name>
<evidence type="ECO:0000313" key="1">
    <source>
        <dbReference type="EMBL" id="ONH84247.1"/>
    </source>
</evidence>
<dbReference type="SFLD" id="SFLDS00003">
    <property type="entry name" value="Haloacid_Dehalogenase"/>
    <property type="match status" value="1"/>
</dbReference>
<dbReference type="EMBL" id="UGVN01000001">
    <property type="protein sequence ID" value="SUE41488.1"/>
    <property type="molecule type" value="Genomic_DNA"/>
</dbReference>
<dbReference type="CDD" id="cd02603">
    <property type="entry name" value="HAD_sEH-N_like"/>
    <property type="match status" value="1"/>
</dbReference>
<proteinExistence type="predicted"/>
<dbReference type="EMBL" id="LLWF02000010">
    <property type="protein sequence ID" value="ONH84247.1"/>
    <property type="molecule type" value="Genomic_DNA"/>
</dbReference>
<evidence type="ECO:0000313" key="4">
    <source>
        <dbReference type="Proteomes" id="UP000254919"/>
    </source>
</evidence>
<dbReference type="OrthoDB" id="9807742at2"/>
<keyword evidence="3" id="KW-1185">Reference proteome</keyword>
<dbReference type="SFLD" id="SFLDG01129">
    <property type="entry name" value="C1.5:_HAD__Beta-PGM__Phosphata"/>
    <property type="match status" value="1"/>
</dbReference>
<dbReference type="Gene3D" id="1.10.150.240">
    <property type="entry name" value="Putative phosphatase, domain 2"/>
    <property type="match status" value="1"/>
</dbReference>
<dbReference type="PANTHER" id="PTHR43611">
    <property type="entry name" value="ALPHA-D-GLUCOSE 1-PHOSPHATE PHOSPHATASE"/>
    <property type="match status" value="1"/>
</dbReference>
<dbReference type="InterPro" id="IPR023198">
    <property type="entry name" value="PGP-like_dom2"/>
</dbReference>
<dbReference type="Proteomes" id="UP000254919">
    <property type="component" value="Unassembled WGS sequence"/>
</dbReference>
<dbReference type="AlphaFoldDB" id="A0A1S8D8Y1"/>
<protein>
    <submittedName>
        <fullName evidence="1">HAD family hydrolase</fullName>
    </submittedName>
    <submittedName>
        <fullName evidence="2">Phosphatase yihX</fullName>
        <ecNumber evidence="2">3.1.3.-</ecNumber>
    </submittedName>
</protein>
<dbReference type="STRING" id="207340.APZ41_005395"/>
<dbReference type="InterPro" id="IPR006439">
    <property type="entry name" value="HAD-SF_hydro_IA"/>
</dbReference>
<dbReference type="InterPro" id="IPR036412">
    <property type="entry name" value="HAD-like_sf"/>
</dbReference>
<reference evidence="1 3" key="1">
    <citation type="submission" date="2016-12" db="EMBL/GenBank/DDBJ databases">
        <title>Draft genome sequence of Roseomonas mucosa strain AU37, isolated from a peripheral intravenous catheter.</title>
        <authorList>
            <person name="Choudhury M.A."/>
            <person name="Sidjabat H.E."/>
            <person name="Wailan A.M."/>
            <person name="Zhang L."/>
            <person name="Marsh N.M."/>
            <person name="Rickard C.M."/>
            <person name="Davies M."/>
            <person name="Mcmillan D.J."/>
        </authorList>
    </citation>
    <scope>NUCLEOTIDE SEQUENCE [LARGE SCALE GENOMIC DNA]</scope>
    <source>
        <strain evidence="1 3">SAVE376</strain>
    </source>
</reference>
<reference evidence="2 4" key="2">
    <citation type="submission" date="2018-06" db="EMBL/GenBank/DDBJ databases">
        <authorList>
            <consortium name="Pathogen Informatics"/>
            <person name="Doyle S."/>
        </authorList>
    </citation>
    <scope>NUCLEOTIDE SEQUENCE [LARGE SCALE GENOMIC DNA]</scope>
    <source>
        <strain evidence="2 4">NCTC13291</strain>
    </source>
</reference>
<dbReference type="Pfam" id="PF00702">
    <property type="entry name" value="Hydrolase"/>
    <property type="match status" value="1"/>
</dbReference>
<dbReference type="SUPFAM" id="SSF56784">
    <property type="entry name" value="HAD-like"/>
    <property type="match status" value="1"/>
</dbReference>
<dbReference type="GO" id="GO:0016787">
    <property type="term" value="F:hydrolase activity"/>
    <property type="evidence" value="ECO:0007669"/>
    <property type="project" value="UniProtKB-KW"/>
</dbReference>
<keyword evidence="1" id="KW-0378">Hydrolase</keyword>
<dbReference type="EC" id="3.1.3.-" evidence="2"/>
<dbReference type="PRINTS" id="PR00413">
    <property type="entry name" value="HADHALOGNASE"/>
</dbReference>
<gene>
    <name evidence="2" type="primary">yihX</name>
    <name evidence="1" type="ORF">APZ41_005395</name>
    <name evidence="2" type="ORF">NCTC13291_03077</name>
</gene>
<dbReference type="Proteomes" id="UP000054844">
    <property type="component" value="Unassembled WGS sequence"/>
</dbReference>
<dbReference type="NCBIfam" id="TIGR01509">
    <property type="entry name" value="HAD-SF-IA-v3"/>
    <property type="match status" value="1"/>
</dbReference>